<dbReference type="EMBL" id="BKAL01000010">
    <property type="protein sequence ID" value="GEP69963.1"/>
    <property type="molecule type" value="Genomic_DNA"/>
</dbReference>
<dbReference type="Proteomes" id="UP000321798">
    <property type="component" value="Unassembled WGS sequence"/>
</dbReference>
<evidence type="ECO:0008006" key="3">
    <source>
        <dbReference type="Google" id="ProtNLM"/>
    </source>
</evidence>
<protein>
    <recommendedName>
        <fullName evidence="3">Leucine-rich repeat domain-containing protein</fullName>
    </recommendedName>
</protein>
<name>A0A512PFJ6_9CELL</name>
<dbReference type="SUPFAM" id="SSF52058">
    <property type="entry name" value="L domain-like"/>
    <property type="match status" value="1"/>
</dbReference>
<organism evidence="1 2">
    <name type="scientific">Cellulomonas soli</name>
    <dbReference type="NCBI Taxonomy" id="931535"/>
    <lineage>
        <taxon>Bacteria</taxon>
        <taxon>Bacillati</taxon>
        <taxon>Actinomycetota</taxon>
        <taxon>Actinomycetes</taxon>
        <taxon>Micrococcales</taxon>
        <taxon>Cellulomonadaceae</taxon>
        <taxon>Cellulomonas</taxon>
    </lineage>
</organism>
<dbReference type="Gene3D" id="3.80.10.10">
    <property type="entry name" value="Ribonuclease Inhibitor"/>
    <property type="match status" value="1"/>
</dbReference>
<proteinExistence type="predicted"/>
<dbReference type="OrthoDB" id="3837873at2"/>
<accession>A0A512PFJ6</accession>
<dbReference type="RefSeq" id="WP_146953762.1">
    <property type="nucleotide sequence ID" value="NZ_BAABBJ010000002.1"/>
</dbReference>
<keyword evidence="2" id="KW-1185">Reference proteome</keyword>
<gene>
    <name evidence="1" type="ORF">CSO01_26780</name>
</gene>
<dbReference type="InterPro" id="IPR032675">
    <property type="entry name" value="LRR_dom_sf"/>
</dbReference>
<dbReference type="AlphaFoldDB" id="A0A512PFJ6"/>
<sequence>MDTDLGALMDDPTILTSVDEYAGQTQVQIAATQLGPAFSTAQARRIVTDWADFFEAGPSPIEDLQFVTRTPKRLFDALARQTQLRRLTLKWGDYDDLHALTGMADLLELRLRGASNVRSIDPLAELTSVETLEIDALRHARVLDAIGAMTSVRDLELGGDWMSIRVAHVDSIGFLAAMQNLERLRLHTIVVDDGDYSPIVSLPRLRSLRVMGTRGMTPTLEALQALTAWDGLDP</sequence>
<comment type="caution">
    <text evidence="1">The sequence shown here is derived from an EMBL/GenBank/DDBJ whole genome shotgun (WGS) entry which is preliminary data.</text>
</comment>
<reference evidence="1 2" key="1">
    <citation type="submission" date="2019-07" db="EMBL/GenBank/DDBJ databases">
        <title>Whole genome shotgun sequence of Cellulomonas soli NBRC 109434.</title>
        <authorList>
            <person name="Hosoyama A."/>
            <person name="Uohara A."/>
            <person name="Ohji S."/>
            <person name="Ichikawa N."/>
        </authorList>
    </citation>
    <scope>NUCLEOTIDE SEQUENCE [LARGE SCALE GENOMIC DNA]</scope>
    <source>
        <strain evidence="1 2">NBRC 109434</strain>
    </source>
</reference>
<evidence type="ECO:0000313" key="2">
    <source>
        <dbReference type="Proteomes" id="UP000321798"/>
    </source>
</evidence>
<evidence type="ECO:0000313" key="1">
    <source>
        <dbReference type="EMBL" id="GEP69963.1"/>
    </source>
</evidence>